<evidence type="ECO:0000256" key="2">
    <source>
        <dbReference type="SAM" id="MobiDB-lite"/>
    </source>
</evidence>
<sequence>MQKRTQKLTVYVIVGLLIISLVGTSFMFLGDMRPTVGKNYQDQINSLKQALEANPQDTQTRLALADTYYDWGMQTLSQDMAEENLATTTSILQQAVTEYQEVLKTEKNVNILVDMATAAFYTSQNELADQTFQEALQEDPNFYNGLYNYGVFLYSQGDYGKAIEQWEKALALENISPDNKERLERNIKLAQDGIVQQFQQPENGDSSDANAEAK</sequence>
<keyword evidence="1" id="KW-0802">TPR repeat</keyword>
<feature type="repeat" description="TPR" evidence="1">
    <location>
        <begin position="143"/>
        <end position="176"/>
    </location>
</feature>
<dbReference type="SUPFAM" id="SSF48452">
    <property type="entry name" value="TPR-like"/>
    <property type="match status" value="1"/>
</dbReference>
<dbReference type="InterPro" id="IPR011990">
    <property type="entry name" value="TPR-like_helical_dom_sf"/>
</dbReference>
<keyword evidence="3" id="KW-1133">Transmembrane helix</keyword>
<keyword evidence="3" id="KW-0472">Membrane</keyword>
<dbReference type="Gene3D" id="1.25.40.10">
    <property type="entry name" value="Tetratricopeptide repeat domain"/>
    <property type="match status" value="1"/>
</dbReference>
<proteinExistence type="predicted"/>
<name>A0A098B9Y0_DESHA</name>
<evidence type="ECO:0000256" key="1">
    <source>
        <dbReference type="PROSITE-ProRule" id="PRU00339"/>
    </source>
</evidence>
<dbReference type="RefSeq" id="WP_015945533.1">
    <property type="nucleotide sequence ID" value="NZ_LK996017.1"/>
</dbReference>
<dbReference type="PATRIC" id="fig|49338.4.peg.5695"/>
<dbReference type="EMBL" id="LK996017">
    <property type="protein sequence ID" value="CDX05175.1"/>
    <property type="molecule type" value="Genomic_DNA"/>
</dbReference>
<accession>A0A098B9Y0</accession>
<dbReference type="PROSITE" id="PS50005">
    <property type="entry name" value="TPR"/>
    <property type="match status" value="1"/>
</dbReference>
<dbReference type="SMART" id="SM00028">
    <property type="entry name" value="TPR"/>
    <property type="match status" value="2"/>
</dbReference>
<dbReference type="InterPro" id="IPR019734">
    <property type="entry name" value="TPR_rpt"/>
</dbReference>
<reference evidence="4" key="1">
    <citation type="submission" date="2014-07" db="EMBL/GenBank/DDBJ databases">
        <authorList>
            <person name="Hornung V.Bastian."/>
        </authorList>
    </citation>
    <scope>NUCLEOTIDE SEQUENCE</scope>
    <source>
        <strain evidence="4">PCE-S</strain>
    </source>
</reference>
<feature type="transmembrane region" description="Helical" evidence="3">
    <location>
        <begin position="9"/>
        <end position="29"/>
    </location>
</feature>
<evidence type="ECO:0000313" key="4">
    <source>
        <dbReference type="EMBL" id="CDX05175.1"/>
    </source>
</evidence>
<feature type="region of interest" description="Disordered" evidence="2">
    <location>
        <begin position="195"/>
        <end position="214"/>
    </location>
</feature>
<organism evidence="4">
    <name type="scientific">Desulfitobacterium hafniense</name>
    <name type="common">Desulfitobacterium frappieri</name>
    <dbReference type="NCBI Taxonomy" id="49338"/>
    <lineage>
        <taxon>Bacteria</taxon>
        <taxon>Bacillati</taxon>
        <taxon>Bacillota</taxon>
        <taxon>Clostridia</taxon>
        <taxon>Eubacteriales</taxon>
        <taxon>Desulfitobacteriaceae</taxon>
        <taxon>Desulfitobacterium</taxon>
    </lineage>
</organism>
<dbReference type="Pfam" id="PF13432">
    <property type="entry name" value="TPR_16"/>
    <property type="match status" value="1"/>
</dbReference>
<evidence type="ECO:0000256" key="3">
    <source>
        <dbReference type="SAM" id="Phobius"/>
    </source>
</evidence>
<gene>
    <name evidence="4" type="ORF">DPCES_5289</name>
</gene>
<protein>
    <submittedName>
        <fullName evidence="4">Tetratricopeptide repeat protein</fullName>
    </submittedName>
</protein>
<dbReference type="AlphaFoldDB" id="A0A098B9Y0"/>
<keyword evidence="3" id="KW-0812">Transmembrane</keyword>